<dbReference type="GO" id="GO:0032259">
    <property type="term" value="P:methylation"/>
    <property type="evidence" value="ECO:0007669"/>
    <property type="project" value="UniProtKB-KW"/>
</dbReference>
<sequence>MPHISIHHPAFGDILLREAGGAIVSLDWESGADDAPTPLLRRAAEALQAYFRSGVLPADLPLAPAGTAYQRRVWACLRRIPRGEIRTYGAVASEAGGSARAVGGANRANPIPILIPCHRVCAANGLGGYAGSDRDGWGLDMKRRLLELEGAV</sequence>
<dbReference type="InterPro" id="IPR036217">
    <property type="entry name" value="MethylDNA_cys_MeTrfase_DNAb"/>
</dbReference>
<dbReference type="Pfam" id="PF01035">
    <property type="entry name" value="DNA_binding_1"/>
    <property type="match status" value="1"/>
</dbReference>
<dbReference type="PANTHER" id="PTHR10815">
    <property type="entry name" value="METHYLATED-DNA--PROTEIN-CYSTEINE METHYLTRANSFERASE"/>
    <property type="match status" value="1"/>
</dbReference>
<dbReference type="RefSeq" id="WP_235703552.1">
    <property type="nucleotide sequence ID" value="NZ_JAKGBZ010000009.1"/>
</dbReference>
<dbReference type="SUPFAM" id="SSF46767">
    <property type="entry name" value="Methylated DNA-protein cysteine methyltransferase, C-terminal domain"/>
    <property type="match status" value="1"/>
</dbReference>
<reference evidence="3 4" key="1">
    <citation type="submission" date="2022-01" db="EMBL/GenBank/DDBJ databases">
        <authorList>
            <person name="Won M."/>
            <person name="Kim S.-J."/>
            <person name="Kwon S.-W."/>
        </authorList>
    </citation>
    <scope>NUCLEOTIDE SEQUENCE [LARGE SCALE GENOMIC DNA]</scope>
    <source>
        <strain evidence="3 4">KCTC 23505</strain>
    </source>
</reference>
<dbReference type="SUPFAM" id="SSF53155">
    <property type="entry name" value="Methylated DNA-protein cysteine methyltransferase domain"/>
    <property type="match status" value="1"/>
</dbReference>
<gene>
    <name evidence="3" type="ORF">L2A60_06415</name>
</gene>
<dbReference type="Proteomes" id="UP001521209">
    <property type="component" value="Unassembled WGS sequence"/>
</dbReference>
<keyword evidence="3" id="KW-0808">Transferase</keyword>
<evidence type="ECO:0000313" key="3">
    <source>
        <dbReference type="EMBL" id="MCF3946316.1"/>
    </source>
</evidence>
<dbReference type="EMBL" id="JAKGBZ010000009">
    <property type="protein sequence ID" value="MCF3946316.1"/>
    <property type="molecule type" value="Genomic_DNA"/>
</dbReference>
<evidence type="ECO:0000313" key="4">
    <source>
        <dbReference type="Proteomes" id="UP001521209"/>
    </source>
</evidence>
<protein>
    <submittedName>
        <fullName evidence="3">Methylated-DNA--[protein]-cysteine S-methyltransferase</fullName>
        <ecNumber evidence="3">2.1.1.63</ecNumber>
    </submittedName>
</protein>
<dbReference type="EC" id="2.1.1.63" evidence="3"/>
<evidence type="ECO:0000256" key="1">
    <source>
        <dbReference type="ARBA" id="ARBA00022763"/>
    </source>
</evidence>
<dbReference type="InterPro" id="IPR014048">
    <property type="entry name" value="MethylDNA_cys_MeTrfase_DNA-bd"/>
</dbReference>
<name>A0ABS9DX89_9PROT</name>
<feature type="domain" description="Methylated-DNA-[protein]-cysteine S-methyltransferase DNA binding" evidence="2">
    <location>
        <begin position="69"/>
        <end position="151"/>
    </location>
</feature>
<dbReference type="CDD" id="cd06445">
    <property type="entry name" value="ATase"/>
    <property type="match status" value="1"/>
</dbReference>
<proteinExistence type="predicted"/>
<evidence type="ECO:0000259" key="2">
    <source>
        <dbReference type="Pfam" id="PF01035"/>
    </source>
</evidence>
<dbReference type="Gene3D" id="1.10.10.10">
    <property type="entry name" value="Winged helix-like DNA-binding domain superfamily/Winged helix DNA-binding domain"/>
    <property type="match status" value="1"/>
</dbReference>
<accession>A0ABS9DX89</accession>
<organism evidence="3 4">
    <name type="scientific">Acidiphilium iwatense</name>
    <dbReference type="NCBI Taxonomy" id="768198"/>
    <lineage>
        <taxon>Bacteria</taxon>
        <taxon>Pseudomonadati</taxon>
        <taxon>Pseudomonadota</taxon>
        <taxon>Alphaproteobacteria</taxon>
        <taxon>Acetobacterales</taxon>
        <taxon>Acidocellaceae</taxon>
        <taxon>Acidiphilium</taxon>
    </lineage>
</organism>
<keyword evidence="4" id="KW-1185">Reference proteome</keyword>
<dbReference type="PANTHER" id="PTHR10815:SF5">
    <property type="entry name" value="METHYLATED-DNA--PROTEIN-CYSTEINE METHYLTRANSFERASE"/>
    <property type="match status" value="1"/>
</dbReference>
<dbReference type="InterPro" id="IPR036388">
    <property type="entry name" value="WH-like_DNA-bd_sf"/>
</dbReference>
<keyword evidence="3" id="KW-0489">Methyltransferase</keyword>
<dbReference type="NCBIfam" id="TIGR00589">
    <property type="entry name" value="ogt"/>
    <property type="match status" value="1"/>
</dbReference>
<dbReference type="GO" id="GO:0003908">
    <property type="term" value="F:methylated-DNA-[protein]-cysteine S-methyltransferase activity"/>
    <property type="evidence" value="ECO:0007669"/>
    <property type="project" value="UniProtKB-EC"/>
</dbReference>
<comment type="caution">
    <text evidence="3">The sequence shown here is derived from an EMBL/GenBank/DDBJ whole genome shotgun (WGS) entry which is preliminary data.</text>
</comment>
<dbReference type="InterPro" id="IPR036631">
    <property type="entry name" value="MGMT_N_sf"/>
</dbReference>
<keyword evidence="1" id="KW-0227">DNA damage</keyword>